<dbReference type="InterPro" id="IPR046348">
    <property type="entry name" value="SIS_dom_sf"/>
</dbReference>
<feature type="domain" description="SIS" evidence="1">
    <location>
        <begin position="1"/>
        <end position="183"/>
    </location>
</feature>
<dbReference type="Proteomes" id="UP000260812">
    <property type="component" value="Unassembled WGS sequence"/>
</dbReference>
<protein>
    <submittedName>
        <fullName evidence="2">SIS domain-containing protein</fullName>
    </submittedName>
</protein>
<dbReference type="InterPro" id="IPR050099">
    <property type="entry name" value="SIS_GmhA/DiaA_subfam"/>
</dbReference>
<comment type="caution">
    <text evidence="2">The sequence shown here is derived from an EMBL/GenBank/DDBJ whole genome shotgun (WGS) entry which is preliminary data.</text>
</comment>
<evidence type="ECO:0000313" key="3">
    <source>
        <dbReference type="Proteomes" id="UP000260812"/>
    </source>
</evidence>
<dbReference type="GO" id="GO:1901135">
    <property type="term" value="P:carbohydrate derivative metabolic process"/>
    <property type="evidence" value="ECO:0007669"/>
    <property type="project" value="InterPro"/>
</dbReference>
<evidence type="ECO:0000313" key="2">
    <source>
        <dbReference type="EMBL" id="RGE62655.1"/>
    </source>
</evidence>
<dbReference type="GO" id="GO:0097367">
    <property type="term" value="F:carbohydrate derivative binding"/>
    <property type="evidence" value="ECO:0007669"/>
    <property type="project" value="InterPro"/>
</dbReference>
<organism evidence="2 3">
    <name type="scientific">Eisenbergiella massiliensis</name>
    <dbReference type="NCBI Taxonomy" id="1720294"/>
    <lineage>
        <taxon>Bacteria</taxon>
        <taxon>Bacillati</taxon>
        <taxon>Bacillota</taxon>
        <taxon>Clostridia</taxon>
        <taxon>Lachnospirales</taxon>
        <taxon>Lachnospiraceae</taxon>
        <taxon>Eisenbergiella</taxon>
    </lineage>
</organism>
<dbReference type="Gene3D" id="3.40.50.10490">
    <property type="entry name" value="Glucose-6-phosphate isomerase like protein, domain 1"/>
    <property type="match status" value="1"/>
</dbReference>
<dbReference type="InterPro" id="IPR035461">
    <property type="entry name" value="GmhA/DiaA"/>
</dbReference>
<sequence>MEECYKRGNKILIAGNGGSACDAQHMVAELMKSFLLKRELSKEEKKKMLETDFQRGSILASKLQGALPAIALDSHAALNTAFANDVDGRLCFAQQVYAYGRKGDLFLGITTSGNSENILFAAVTARALGMKAIGFTGQSGGKVAEIVDFCVKIPATQTYEVQELQQPVYHCWCQMLEEEFFRR</sequence>
<name>A0A3E3I896_9FIRM</name>
<dbReference type="PANTHER" id="PTHR30390">
    <property type="entry name" value="SEDOHEPTULOSE 7-PHOSPHATE ISOMERASE / DNAA INITIATOR-ASSOCIATING FACTOR FOR REPLICATION INITIATION"/>
    <property type="match status" value="1"/>
</dbReference>
<dbReference type="AlphaFoldDB" id="A0A3E3I896"/>
<keyword evidence="3" id="KW-1185">Reference proteome</keyword>
<reference evidence="2" key="1">
    <citation type="submission" date="2018-08" db="EMBL/GenBank/DDBJ databases">
        <title>A genome reference for cultivated species of the human gut microbiota.</title>
        <authorList>
            <person name="Zou Y."/>
            <person name="Xue W."/>
            <person name="Luo G."/>
        </authorList>
    </citation>
    <scope>NUCLEOTIDE SEQUENCE [LARGE SCALE GENOMIC DNA]</scope>
    <source>
        <strain evidence="2">TF05-5AC</strain>
    </source>
</reference>
<accession>A0A3E3I896</accession>
<dbReference type="InterPro" id="IPR001347">
    <property type="entry name" value="SIS_dom"/>
</dbReference>
<dbReference type="SUPFAM" id="SSF53697">
    <property type="entry name" value="SIS domain"/>
    <property type="match status" value="1"/>
</dbReference>
<dbReference type="CDD" id="cd05006">
    <property type="entry name" value="SIS_GmhA"/>
    <property type="match status" value="1"/>
</dbReference>
<dbReference type="PROSITE" id="PS51257">
    <property type="entry name" value="PROKAR_LIPOPROTEIN"/>
    <property type="match status" value="1"/>
</dbReference>
<proteinExistence type="predicted"/>
<dbReference type="EMBL" id="QVLV01000004">
    <property type="protein sequence ID" value="RGE62655.1"/>
    <property type="molecule type" value="Genomic_DNA"/>
</dbReference>
<dbReference type="Pfam" id="PF13580">
    <property type="entry name" value="SIS_2"/>
    <property type="match status" value="1"/>
</dbReference>
<dbReference type="PROSITE" id="PS51464">
    <property type="entry name" value="SIS"/>
    <property type="match status" value="1"/>
</dbReference>
<evidence type="ECO:0000259" key="1">
    <source>
        <dbReference type="PROSITE" id="PS51464"/>
    </source>
</evidence>
<gene>
    <name evidence="2" type="ORF">DXC51_07740</name>
</gene>